<dbReference type="AlphaFoldDB" id="D5PJW1"/>
<protein>
    <submittedName>
        <fullName evidence="3">Uncharacterized protein</fullName>
    </submittedName>
</protein>
<keyword evidence="2" id="KW-0472">Membrane</keyword>
<feature type="region of interest" description="Disordered" evidence="1">
    <location>
        <begin position="127"/>
        <end position="152"/>
    </location>
</feature>
<dbReference type="RefSeq" id="WP_007171649.1">
    <property type="nucleotide sequence ID" value="NZ_GG770558.1"/>
</dbReference>
<gene>
    <name evidence="3" type="ORF">HMPREF0591_6455</name>
</gene>
<feature type="compositionally biased region" description="Pro residues" evidence="1">
    <location>
        <begin position="128"/>
        <end position="141"/>
    </location>
</feature>
<name>D5PJW1_9MYCO</name>
<evidence type="ECO:0000313" key="3">
    <source>
        <dbReference type="EMBL" id="EFG73638.1"/>
    </source>
</evidence>
<keyword evidence="4" id="KW-1185">Reference proteome</keyword>
<proteinExistence type="predicted"/>
<dbReference type="HOGENOM" id="CLU_1101885_0_0_11"/>
<feature type="compositionally biased region" description="Polar residues" evidence="1">
    <location>
        <begin position="1"/>
        <end position="13"/>
    </location>
</feature>
<evidence type="ECO:0000313" key="4">
    <source>
        <dbReference type="Proteomes" id="UP000003653"/>
    </source>
</evidence>
<evidence type="ECO:0000256" key="1">
    <source>
        <dbReference type="SAM" id="MobiDB-lite"/>
    </source>
</evidence>
<keyword evidence="2" id="KW-0812">Transmembrane</keyword>
<organism evidence="3 4">
    <name type="scientific">Mycobacterium parascrofulaceum ATCC BAA-614</name>
    <dbReference type="NCBI Taxonomy" id="525368"/>
    <lineage>
        <taxon>Bacteria</taxon>
        <taxon>Bacillati</taxon>
        <taxon>Actinomycetota</taxon>
        <taxon>Actinomycetes</taxon>
        <taxon>Mycobacteriales</taxon>
        <taxon>Mycobacteriaceae</taxon>
        <taxon>Mycobacterium</taxon>
        <taxon>Mycobacterium simiae complex</taxon>
    </lineage>
</organism>
<dbReference type="Proteomes" id="UP000003653">
    <property type="component" value="Unassembled WGS sequence"/>
</dbReference>
<dbReference type="EMBL" id="ADNV01000405">
    <property type="protein sequence ID" value="EFG73638.1"/>
    <property type="molecule type" value="Genomic_DNA"/>
</dbReference>
<accession>D5PJW1</accession>
<feature type="transmembrane region" description="Helical" evidence="2">
    <location>
        <begin position="69"/>
        <end position="92"/>
    </location>
</feature>
<dbReference type="eggNOG" id="ENOG5030IIQ">
    <property type="taxonomic scope" value="Bacteria"/>
</dbReference>
<reference evidence="3 4" key="1">
    <citation type="submission" date="2010-04" db="EMBL/GenBank/DDBJ databases">
        <authorList>
            <person name="Muzny D."/>
            <person name="Qin X."/>
            <person name="Deng J."/>
            <person name="Jiang H."/>
            <person name="Liu Y."/>
            <person name="Qu J."/>
            <person name="Song X.-Z."/>
            <person name="Zhang L."/>
            <person name="Thornton R."/>
            <person name="Coyle M."/>
            <person name="Francisco L."/>
            <person name="Jackson L."/>
            <person name="Javaid M."/>
            <person name="Korchina V."/>
            <person name="Kovar C."/>
            <person name="Mata R."/>
            <person name="Mathew T."/>
            <person name="Ngo R."/>
            <person name="Nguyen L."/>
            <person name="Nguyen N."/>
            <person name="Okwuonu G."/>
            <person name="Ongeri F."/>
            <person name="Pham C."/>
            <person name="Simmons D."/>
            <person name="Wilczek-Boney K."/>
            <person name="Hale W."/>
            <person name="Jakkamsetti A."/>
            <person name="Pham P."/>
            <person name="Ruth R."/>
            <person name="San Lucas F."/>
            <person name="Warren J."/>
            <person name="Zhang J."/>
            <person name="Zhao Z."/>
            <person name="Zhou C."/>
            <person name="Zhu D."/>
            <person name="Lee S."/>
            <person name="Bess C."/>
            <person name="Blankenburg K."/>
            <person name="Forbes L."/>
            <person name="Fu Q."/>
            <person name="Gubbala S."/>
            <person name="Hirani K."/>
            <person name="Jayaseelan J.C."/>
            <person name="Lara F."/>
            <person name="Munidasa M."/>
            <person name="Palculict T."/>
            <person name="Patil S."/>
            <person name="Pu L.-L."/>
            <person name="Saada N."/>
            <person name="Tang L."/>
            <person name="Weissenberger G."/>
            <person name="Zhu Y."/>
            <person name="Hemphill L."/>
            <person name="Shang Y."/>
            <person name="Youmans B."/>
            <person name="Ayvaz T."/>
            <person name="Ross M."/>
            <person name="Santibanez J."/>
            <person name="Aqrawi P."/>
            <person name="Gross S."/>
            <person name="Joshi V."/>
            <person name="Fowler G."/>
            <person name="Nazareth L."/>
            <person name="Reid J."/>
            <person name="Worley K."/>
            <person name="Petrosino J."/>
            <person name="Highlander S."/>
            <person name="Gibbs R."/>
        </authorList>
    </citation>
    <scope>NUCLEOTIDE SEQUENCE [LARGE SCALE GENOMIC DNA]</scope>
    <source>
        <strain evidence="3 4">ATCC BAA-614</strain>
    </source>
</reference>
<keyword evidence="2" id="KW-1133">Transmembrane helix</keyword>
<sequence>MSTDAQHGEQQPPTAAVGSGDETAVGPCADATEIVPPVADAGRELAWSDDENDNAAGTSWGAAAERASIIVLGAAVVAVVIGLSIWLAFYLFDQNRPMRAPDAKAPTAIAPVPTAGPPPPATVTVTAAPPPTVPVEASPPAPRHEDGGAPPPANGTDVFTICPDGHEGVVGGHTSCEFASSVRQSFYASGMSTTVFAYSPVTGDGYEMTCVGRYPAYFSDGSTKISTRCYGGDNAEVVIW</sequence>
<evidence type="ECO:0000256" key="2">
    <source>
        <dbReference type="SAM" id="Phobius"/>
    </source>
</evidence>
<feature type="region of interest" description="Disordered" evidence="1">
    <location>
        <begin position="1"/>
        <end position="27"/>
    </location>
</feature>
<comment type="caution">
    <text evidence="3">The sequence shown here is derived from an EMBL/GenBank/DDBJ whole genome shotgun (WGS) entry which is preliminary data.</text>
</comment>